<evidence type="ECO:0000313" key="1">
    <source>
        <dbReference type="EMBL" id="EAU48496.1"/>
    </source>
</evidence>
<dbReference type="AlphaFoldDB" id="Q0FWQ6"/>
<dbReference type="EMBL" id="AATQ01000001">
    <property type="protein sequence ID" value="EAU48496.1"/>
    <property type="molecule type" value="Genomic_DNA"/>
</dbReference>
<proteinExistence type="predicted"/>
<keyword evidence="2" id="KW-1185">Reference proteome</keyword>
<reference evidence="1 2" key="1">
    <citation type="journal article" date="2010" name="J. Bacteriol.">
        <title>Genome sequences of Pelagibaca bermudensis HTCC2601T and Maritimibacter alkaliphilus HTCC2654T, the type strains of two marine Roseobacter genera.</title>
        <authorList>
            <person name="Thrash J.C."/>
            <person name="Cho J.C."/>
            <person name="Ferriera S."/>
            <person name="Johnson J."/>
            <person name="Vergin K.L."/>
            <person name="Giovannoni S.J."/>
        </authorList>
    </citation>
    <scope>NUCLEOTIDE SEQUENCE [LARGE SCALE GENOMIC DNA]</scope>
    <source>
        <strain evidence="2">DSM 26914 / JCM 13377 / KCTC 12554 / HTCC2601</strain>
    </source>
</reference>
<sequence length="46" mass="4832">MSSIAAPSGSRLIDVTCCTGVFGVRPRISASSRLASPPRTRVSARR</sequence>
<dbReference type="Proteomes" id="UP000006230">
    <property type="component" value="Unassembled WGS sequence"/>
</dbReference>
<name>Q0FWQ6_SALBH</name>
<evidence type="ECO:0000313" key="2">
    <source>
        <dbReference type="Proteomes" id="UP000006230"/>
    </source>
</evidence>
<protein>
    <submittedName>
        <fullName evidence="1">Uncharacterized protein</fullName>
    </submittedName>
</protein>
<accession>Q0FWQ6</accession>
<gene>
    <name evidence="1" type="ORF">R2601_02948</name>
</gene>
<comment type="caution">
    <text evidence="1">The sequence shown here is derived from an EMBL/GenBank/DDBJ whole genome shotgun (WGS) entry which is preliminary data.</text>
</comment>
<dbReference type="HOGENOM" id="CLU_3186962_0_0_5"/>
<organism evidence="1 2">
    <name type="scientific">Salipiger bermudensis (strain DSM 26914 / JCM 13377 / KCTC 12554 / HTCC2601)</name>
    <name type="common">Pelagibaca bermudensis</name>
    <dbReference type="NCBI Taxonomy" id="314265"/>
    <lineage>
        <taxon>Bacteria</taxon>
        <taxon>Pseudomonadati</taxon>
        <taxon>Pseudomonadota</taxon>
        <taxon>Alphaproteobacteria</taxon>
        <taxon>Rhodobacterales</taxon>
        <taxon>Roseobacteraceae</taxon>
        <taxon>Salipiger</taxon>
    </lineage>
</organism>